<organism evidence="2 3">
    <name type="scientific">Thalassotalea profundi</name>
    <dbReference type="NCBI Taxonomy" id="2036687"/>
    <lineage>
        <taxon>Bacteria</taxon>
        <taxon>Pseudomonadati</taxon>
        <taxon>Pseudomonadota</taxon>
        <taxon>Gammaproteobacteria</taxon>
        <taxon>Alteromonadales</taxon>
        <taxon>Colwelliaceae</taxon>
        <taxon>Thalassotalea</taxon>
    </lineage>
</organism>
<evidence type="ECO:0000256" key="1">
    <source>
        <dbReference type="SAM" id="Phobius"/>
    </source>
</evidence>
<evidence type="ECO:0000313" key="3">
    <source>
        <dbReference type="Proteomes" id="UP000626370"/>
    </source>
</evidence>
<dbReference type="Proteomes" id="UP000626370">
    <property type="component" value="Unassembled WGS sequence"/>
</dbReference>
<proteinExistence type="predicted"/>
<dbReference type="RefSeq" id="WP_189378907.1">
    <property type="nucleotide sequence ID" value="NZ_BNAH01000012.1"/>
</dbReference>
<keyword evidence="3" id="KW-1185">Reference proteome</keyword>
<feature type="transmembrane region" description="Helical" evidence="1">
    <location>
        <begin position="12"/>
        <end position="28"/>
    </location>
</feature>
<sequence>MIKLSRSGWNNVIIFSIMGFILLINATHKNVFTSKEEQSGEQFVLGADAVILTLRINNELSIERVGRNWRATPERISGQALTQMMRSWQQLEGQVVNEPDGVDLKLALVIEVEVADSLEIINVSLIATDYELLMFNHVTKLWFSLPLELYSQLFPDAVFS</sequence>
<reference evidence="3" key="1">
    <citation type="journal article" date="2019" name="Int. J. Syst. Evol. Microbiol.">
        <title>The Global Catalogue of Microorganisms (GCM) 10K type strain sequencing project: providing services to taxonomists for standard genome sequencing and annotation.</title>
        <authorList>
            <consortium name="The Broad Institute Genomics Platform"/>
            <consortium name="The Broad Institute Genome Sequencing Center for Infectious Disease"/>
            <person name="Wu L."/>
            <person name="Ma J."/>
        </authorList>
    </citation>
    <scope>NUCLEOTIDE SEQUENCE [LARGE SCALE GENOMIC DNA]</scope>
    <source>
        <strain evidence="3">CGMCC 1.15922</strain>
    </source>
</reference>
<keyword evidence="1" id="KW-0812">Transmembrane</keyword>
<accession>A0ABQ3IX81</accession>
<comment type="caution">
    <text evidence="2">The sequence shown here is derived from an EMBL/GenBank/DDBJ whole genome shotgun (WGS) entry which is preliminary data.</text>
</comment>
<name>A0ABQ3IX81_9GAMM</name>
<evidence type="ECO:0000313" key="2">
    <source>
        <dbReference type="EMBL" id="GHE97124.1"/>
    </source>
</evidence>
<protein>
    <submittedName>
        <fullName evidence="2">Uncharacterized protein</fullName>
    </submittedName>
</protein>
<keyword evidence="1" id="KW-1133">Transmembrane helix</keyword>
<dbReference type="EMBL" id="BNAH01000012">
    <property type="protein sequence ID" value="GHE97124.1"/>
    <property type="molecule type" value="Genomic_DNA"/>
</dbReference>
<keyword evidence="1" id="KW-0472">Membrane</keyword>
<gene>
    <name evidence="2" type="ORF">GCM10011501_28320</name>
</gene>